<protein>
    <recommendedName>
        <fullName evidence="3">DUF615 domain-containing protein</fullName>
    </recommendedName>
</protein>
<organism evidence="1 2">
    <name type="scientific">Luteolibacter flavescens</name>
    <dbReference type="NCBI Taxonomy" id="1859460"/>
    <lineage>
        <taxon>Bacteria</taxon>
        <taxon>Pseudomonadati</taxon>
        <taxon>Verrucomicrobiota</taxon>
        <taxon>Verrucomicrobiia</taxon>
        <taxon>Verrucomicrobiales</taxon>
        <taxon>Verrucomicrobiaceae</taxon>
        <taxon>Luteolibacter</taxon>
    </lineage>
</organism>
<reference evidence="1 2" key="1">
    <citation type="submission" date="2022-10" db="EMBL/GenBank/DDBJ databases">
        <title>Luteolibacter flavescens strain MCCC 1K03193, whole genome shotgun sequencing project.</title>
        <authorList>
            <person name="Zhao G."/>
            <person name="Shen L."/>
        </authorList>
    </citation>
    <scope>NUCLEOTIDE SEQUENCE [LARGE SCALE GENOMIC DNA]</scope>
    <source>
        <strain evidence="1 2">MCCC 1K03193</strain>
    </source>
</reference>
<proteinExistence type="predicted"/>
<gene>
    <name evidence="1" type="ORF">OKA04_00740</name>
</gene>
<accession>A0ABT3FI84</accession>
<dbReference type="Proteomes" id="UP001207930">
    <property type="component" value="Unassembled WGS sequence"/>
</dbReference>
<evidence type="ECO:0000313" key="2">
    <source>
        <dbReference type="Proteomes" id="UP001207930"/>
    </source>
</evidence>
<dbReference type="RefSeq" id="WP_264499197.1">
    <property type="nucleotide sequence ID" value="NZ_JAPDDS010000001.1"/>
</dbReference>
<sequence>MKVISPSSTVELPRPSIQRADDLMELGMHREALDMLDALPDELRWAAAARRVRARAAASLGKWQVALEEAKILRNGNESDRAEAARAFQAVAAEACKRGRDDDARRLVLMAVQCRQEQMDEILNDQRFPEKFLAKLAPKHWEKKPDRWS</sequence>
<comment type="caution">
    <text evidence="1">The sequence shown here is derived from an EMBL/GenBank/DDBJ whole genome shotgun (WGS) entry which is preliminary data.</text>
</comment>
<evidence type="ECO:0000313" key="1">
    <source>
        <dbReference type="EMBL" id="MCW1883235.1"/>
    </source>
</evidence>
<name>A0ABT3FI84_9BACT</name>
<evidence type="ECO:0008006" key="3">
    <source>
        <dbReference type="Google" id="ProtNLM"/>
    </source>
</evidence>
<keyword evidence="2" id="KW-1185">Reference proteome</keyword>
<dbReference type="EMBL" id="JAPDDS010000001">
    <property type="protein sequence ID" value="MCW1883235.1"/>
    <property type="molecule type" value="Genomic_DNA"/>
</dbReference>